<reference evidence="5" key="2">
    <citation type="journal article" date="2005" name="Science">
        <title>The genome of the African trypanosome Trypanosoma brucei.</title>
        <authorList>
            <person name="Berriman M."/>
            <person name="Ghedin E."/>
            <person name="Hertz-Fowler C."/>
            <person name="Blandin G."/>
            <person name="Renauld H."/>
            <person name="Bartholomeu D.C."/>
            <person name="Lennard N.J."/>
            <person name="Caler E."/>
            <person name="Hamlin N.E."/>
            <person name="Haas B."/>
            <person name="Bohme U."/>
            <person name="Hannick L."/>
            <person name="Aslett M.A."/>
            <person name="Shallom J."/>
            <person name="Marcello L."/>
            <person name="Hou L."/>
            <person name="Wickstead B."/>
            <person name="Alsmark U.C."/>
            <person name="Arrowsmith C."/>
            <person name="Atkin R.J."/>
            <person name="Barron A.J."/>
            <person name="Bringaud F."/>
            <person name="Brooks K."/>
            <person name="Carrington M."/>
            <person name="Cherevach I."/>
            <person name="Chillingworth T.J."/>
            <person name="Churcher C."/>
            <person name="Clark L.N."/>
            <person name="Corton C.H."/>
            <person name="Cronin A."/>
            <person name="Davies R.M."/>
            <person name="Doggett J."/>
            <person name="Djikeng A."/>
            <person name="Feldblyum T."/>
            <person name="Field M.C."/>
            <person name="Fraser A."/>
            <person name="Goodhead I."/>
            <person name="Hance Z."/>
            <person name="Harper D."/>
            <person name="Harris B.R."/>
            <person name="Hauser H."/>
            <person name="Hostetler J."/>
            <person name="Ivens A."/>
            <person name="Jagels K."/>
            <person name="Johnson D."/>
            <person name="Johnson J."/>
            <person name="Jones K."/>
            <person name="Kerhornou A.X."/>
            <person name="Koo H."/>
            <person name="Larke N."/>
            <person name="Landfear S."/>
            <person name="Larkin C."/>
            <person name="Leech V."/>
            <person name="Line A."/>
            <person name="Lord A."/>
            <person name="Macleod A."/>
            <person name="Mooney P.J."/>
            <person name="Moule S."/>
            <person name="Martin D.M."/>
            <person name="Morgan G.W."/>
            <person name="Mungall K."/>
            <person name="Norbertczak H."/>
            <person name="Ormond D."/>
            <person name="Pai G."/>
            <person name="Peacock C.S."/>
            <person name="Peterson J."/>
            <person name="Quail M.A."/>
            <person name="Rabbinowitsch E."/>
            <person name="Rajandream M.A."/>
            <person name="Reitter C."/>
            <person name="Salzberg S.L."/>
            <person name="Sanders M."/>
            <person name="Schobel S."/>
            <person name="Sharp S."/>
            <person name="Simmonds M."/>
            <person name="Simpson A.J."/>
            <person name="Tallon L."/>
            <person name="Turner C.M."/>
            <person name="Tait A."/>
            <person name="Tivey A.R."/>
            <person name="Van Aken S."/>
            <person name="Walker D."/>
            <person name="Wanless D."/>
            <person name="Wang S."/>
            <person name="White B."/>
            <person name="White O."/>
            <person name="Whitehead S."/>
            <person name="Woodward J."/>
            <person name="Wortman J."/>
            <person name="Adams M.D."/>
            <person name="Embley T.M."/>
            <person name="Gull K."/>
            <person name="Ullu E."/>
            <person name="Barry J.D."/>
            <person name="Fairlamb A.H."/>
            <person name="Opperdoes F."/>
            <person name="Barrell B.G."/>
            <person name="Donelson J.E."/>
            <person name="Hall N."/>
            <person name="Fraser C.M."/>
            <person name="Melville S.E."/>
            <person name="El-Sayed N.M."/>
        </authorList>
    </citation>
    <scope>NUCLEOTIDE SEQUENCE [LARGE SCALE GENOMIC DNA]</scope>
    <source>
        <strain evidence="5">927/4 GUTat10.1</strain>
    </source>
</reference>
<dbReference type="GO" id="GO:0005730">
    <property type="term" value="C:nucleolus"/>
    <property type="evidence" value="ECO:0000314"/>
    <property type="project" value="GeneDB"/>
</dbReference>
<feature type="transmembrane region" description="Helical" evidence="2">
    <location>
        <begin position="39"/>
        <end position="59"/>
    </location>
</feature>
<accession>Q4GYN2</accession>
<keyword evidence="2" id="KW-1133">Transmembrane helix</keyword>
<proteinExistence type="predicted"/>
<reference evidence="4 5" key="1">
    <citation type="journal article" date="2003" name="Nucleic Acids Res.">
        <title>The DNA sequence of chromosome I of an African trypanosome: gene content, chromosome organisation, recombination and polymorphism.</title>
        <authorList>
            <person name="Hall N."/>
            <person name="Berriman M."/>
            <person name="Lennard N.J."/>
            <person name="Harris B.R."/>
            <person name="Hertz-Fowler C."/>
            <person name="Bart-Delabesse E.N."/>
            <person name="Gerrare C.S."/>
            <person name="Atkin R.J."/>
            <person name="Barron A.J."/>
            <person name="Bowman S."/>
            <person name="Bray-Allen S.P."/>
            <person name="Bringaud F."/>
            <person name="Clark L.N."/>
            <person name="Corton C.H."/>
            <person name="Cronin A."/>
            <person name="Davies R."/>
            <person name="Doggett J."/>
            <person name="Fraser A."/>
            <person name="Gruter E."/>
            <person name="Hall S."/>
            <person name="Harper A.D."/>
            <person name="Kay M.P."/>
            <person name="Leech V."/>
            <person name="Mayes R."/>
            <person name="Price C."/>
            <person name="Quail M.A."/>
            <person name="Rabbinowitch E."/>
            <person name="Reitter C."/>
            <person name="Rutherford K."/>
            <person name="Sasse J."/>
            <person name="Sharp S."/>
            <person name="Shownkeen R."/>
            <person name="Macleod A."/>
            <person name="Taylor S."/>
            <person name="Tweedie A."/>
            <person name="Turner C.M.R."/>
            <person name="Tait A."/>
            <person name="Gull K."/>
            <person name="Barrell B."/>
            <person name="Melville S.E."/>
        </authorList>
    </citation>
    <scope>NUCLEOTIDE SEQUENCE [LARGE SCALE GENOMIC DNA]</scope>
    <source>
        <strain evidence="4 5">927/4 GUTat10.1</strain>
    </source>
</reference>
<dbReference type="EMBL" id="AL929603">
    <property type="protein sequence ID" value="CAJ16552.1"/>
    <property type="molecule type" value="Genomic_DNA"/>
</dbReference>
<dbReference type="eggNOG" id="ENOG502S7UX">
    <property type="taxonomic scope" value="Eukaryota"/>
</dbReference>
<evidence type="ECO:0000256" key="1">
    <source>
        <dbReference type="SAM" id="MobiDB-lite"/>
    </source>
</evidence>
<name>Q4GYN2_TRYB2</name>
<sequence length="498" mass="54264">MLILSFSVFASTFLFRICALSFFLFFPLFIYLFTYIFKLLPPSLLLLLLLLLVFAVKGYHNMKRRVLRAHANKRRLRILSAEHGLCLDSYNILCDASFLRAVGHAICNNNFSMGGGGGGGTSSGINNNINNNKNNNKNGISEMHEPPVRTLKALMHETFAAAASQTTQSDSEPAEKSKQQKGINLSLYYLPETATALRRMVQREEKNDVEKVTNRGSKGHGKSISSASHAGGGMKKCGLGAVAEALLKGLMCVGYQNRETTSTAEVSSESGGRNEGKAVTQFITEVASGKPHGYSVHGGKNANFFFVATQSHDVRRLLPADSALIRLTTMPTALWIERNGDSFNYEGSGKMNNRDANSSNYNHNKSYGSSGSGDVHNDFHCGGVRVGGHKGLSEADIAFMRHLSANLVPGAEPPLKRARGFDNIKSVTDGIPHVAKGKSQRDAAVTSRSGDSSVSAFVKHSSRRKARGPNPLSVKKKRKREVLRVDVSASQRKKERKE</sequence>
<dbReference type="GO" id="GO:0005634">
    <property type="term" value="C:nucleus"/>
    <property type="evidence" value="ECO:0000314"/>
    <property type="project" value="GeneDB"/>
</dbReference>
<dbReference type="RefSeq" id="XP_001219039.1">
    <property type="nucleotide sequence ID" value="XM_001219038.1"/>
</dbReference>
<dbReference type="VEuPathDB" id="TriTrypDB:Tb927.1.3410"/>
<gene>
    <name evidence="4" type="ORF">TB927.1.3410</name>
</gene>
<evidence type="ECO:0000256" key="2">
    <source>
        <dbReference type="SAM" id="Phobius"/>
    </source>
</evidence>
<keyword evidence="2" id="KW-0472">Membrane</keyword>
<dbReference type="AlphaFoldDB" id="Q4GYN2"/>
<protein>
    <recommendedName>
        <fullName evidence="3">UTP23 sensor motif region domain-containing protein</fullName>
    </recommendedName>
</protein>
<feature type="region of interest" description="Disordered" evidence="1">
    <location>
        <begin position="124"/>
        <end position="143"/>
    </location>
</feature>
<feature type="region of interest" description="Disordered" evidence="1">
    <location>
        <begin position="428"/>
        <end position="498"/>
    </location>
</feature>
<dbReference type="InParanoid" id="Q4GYN2"/>
<feature type="compositionally biased region" description="Low complexity" evidence="1">
    <location>
        <begin position="124"/>
        <end position="141"/>
    </location>
</feature>
<evidence type="ECO:0000259" key="3">
    <source>
        <dbReference type="Pfam" id="PF24779"/>
    </source>
</evidence>
<dbReference type="OMA" id="TALWIER"/>
<dbReference type="GeneID" id="4357410"/>
<keyword evidence="2" id="KW-0812">Transmembrane</keyword>
<dbReference type="Pfam" id="PF24779">
    <property type="entry name" value="UTP23_sensor"/>
    <property type="match status" value="1"/>
</dbReference>
<keyword evidence="5" id="KW-1185">Reference proteome</keyword>
<feature type="compositionally biased region" description="Polar residues" evidence="1">
    <location>
        <begin position="446"/>
        <end position="455"/>
    </location>
</feature>
<feature type="region of interest" description="Disordered" evidence="1">
    <location>
        <begin position="161"/>
        <end position="180"/>
    </location>
</feature>
<organism evidence="4 5">
    <name type="scientific">Trypanosoma brucei brucei (strain 927/4 GUTat10.1)</name>
    <dbReference type="NCBI Taxonomy" id="185431"/>
    <lineage>
        <taxon>Eukaryota</taxon>
        <taxon>Discoba</taxon>
        <taxon>Euglenozoa</taxon>
        <taxon>Kinetoplastea</taxon>
        <taxon>Metakinetoplastina</taxon>
        <taxon>Trypanosomatida</taxon>
        <taxon>Trypanosomatidae</taxon>
        <taxon>Trypanosoma</taxon>
    </lineage>
</organism>
<dbReference type="OrthoDB" id="246482at2759"/>
<feature type="transmembrane region" description="Helical" evidence="2">
    <location>
        <begin position="12"/>
        <end position="33"/>
    </location>
</feature>
<feature type="domain" description="UTP23 sensor motif region" evidence="3">
    <location>
        <begin position="463"/>
        <end position="479"/>
    </location>
</feature>
<dbReference type="KEGG" id="tbr:TB927.1.3410"/>
<dbReference type="PaxDb" id="5691-CAJ16552"/>
<dbReference type="Proteomes" id="UP000008524">
    <property type="component" value="Chromosome 1"/>
</dbReference>
<evidence type="ECO:0000313" key="4">
    <source>
        <dbReference type="EMBL" id="CAJ16552.1"/>
    </source>
</evidence>
<evidence type="ECO:0000313" key="5">
    <source>
        <dbReference type="Proteomes" id="UP000008524"/>
    </source>
</evidence>
<feature type="region of interest" description="Disordered" evidence="1">
    <location>
        <begin position="205"/>
        <end position="233"/>
    </location>
</feature>
<dbReference type="InterPro" id="IPR057776">
    <property type="entry name" value="UTP23_sensor"/>
</dbReference>